<dbReference type="Gene3D" id="3.40.50.1820">
    <property type="entry name" value="alpha/beta hydrolase"/>
    <property type="match status" value="1"/>
</dbReference>
<dbReference type="EMBL" id="NCKV01035221">
    <property type="protein sequence ID" value="RWS18733.1"/>
    <property type="molecule type" value="Genomic_DNA"/>
</dbReference>
<keyword evidence="3" id="KW-1185">Reference proteome</keyword>
<keyword evidence="2" id="KW-0378">Hydrolase</keyword>
<dbReference type="PANTHER" id="PTHR46331:SF2">
    <property type="entry name" value="VALACYCLOVIR HYDROLASE"/>
    <property type="match status" value="1"/>
</dbReference>
<accession>A0A443RTR9</accession>
<evidence type="ECO:0000313" key="3">
    <source>
        <dbReference type="Proteomes" id="UP000288716"/>
    </source>
</evidence>
<dbReference type="AlphaFoldDB" id="A0A443RTR9"/>
<protein>
    <submittedName>
        <fullName evidence="2">Biphenyl hydrolase-like (Serine hydrolase: breast epithelial mucin-associated antigen)</fullName>
    </submittedName>
</protein>
<dbReference type="SUPFAM" id="SSF53474">
    <property type="entry name" value="alpha/beta-Hydrolases"/>
    <property type="match status" value="1"/>
</dbReference>
<dbReference type="InterPro" id="IPR000073">
    <property type="entry name" value="AB_hydrolase_1"/>
</dbReference>
<organism evidence="2 3">
    <name type="scientific">Leptotrombidium deliense</name>
    <dbReference type="NCBI Taxonomy" id="299467"/>
    <lineage>
        <taxon>Eukaryota</taxon>
        <taxon>Metazoa</taxon>
        <taxon>Ecdysozoa</taxon>
        <taxon>Arthropoda</taxon>
        <taxon>Chelicerata</taxon>
        <taxon>Arachnida</taxon>
        <taxon>Acari</taxon>
        <taxon>Acariformes</taxon>
        <taxon>Trombidiformes</taxon>
        <taxon>Prostigmata</taxon>
        <taxon>Anystina</taxon>
        <taxon>Parasitengona</taxon>
        <taxon>Trombiculoidea</taxon>
        <taxon>Trombiculidae</taxon>
        <taxon>Leptotrombidium</taxon>
    </lineage>
</organism>
<dbReference type="GO" id="GO:0017171">
    <property type="term" value="F:serine hydrolase activity"/>
    <property type="evidence" value="ECO:0007669"/>
    <property type="project" value="TreeGrafter"/>
</dbReference>
<dbReference type="InterPro" id="IPR029058">
    <property type="entry name" value="AB_hydrolase_fold"/>
</dbReference>
<reference evidence="2 3" key="1">
    <citation type="journal article" date="2018" name="Gigascience">
        <title>Genomes of trombidid mites reveal novel predicted allergens and laterally-transferred genes associated with secondary metabolism.</title>
        <authorList>
            <person name="Dong X."/>
            <person name="Chaisiri K."/>
            <person name="Xia D."/>
            <person name="Armstrong S.D."/>
            <person name="Fang Y."/>
            <person name="Donnelly M.J."/>
            <person name="Kadowaki T."/>
            <person name="McGarry J.W."/>
            <person name="Darby A.C."/>
            <person name="Makepeace B.L."/>
        </authorList>
    </citation>
    <scope>NUCLEOTIDE SEQUENCE [LARGE SCALE GENOMIC DNA]</scope>
    <source>
        <strain evidence="2">UoL-UT</strain>
    </source>
</reference>
<dbReference type="Pfam" id="PF00561">
    <property type="entry name" value="Abhydrolase_1"/>
    <property type="match status" value="1"/>
</dbReference>
<evidence type="ECO:0000259" key="1">
    <source>
        <dbReference type="Pfam" id="PF00561"/>
    </source>
</evidence>
<dbReference type="STRING" id="299467.A0A443RTR9"/>
<dbReference type="PANTHER" id="PTHR46331">
    <property type="entry name" value="VALACYCLOVIR HYDROLASE"/>
    <property type="match status" value="1"/>
</dbReference>
<sequence length="113" mass="12725">MSDIGERLEIDGISIHYEKIGRGPNVVLFLPGGLGSTRTDFDEQLKEFDRSDFTMVAWDAPGFGYSRPPERNYEKDVLIKDAKLAAQLMSVIFLFIYNINNMLCASLAISQCQ</sequence>
<gene>
    <name evidence="2" type="ORF">B4U80_06804</name>
</gene>
<dbReference type="Proteomes" id="UP000288716">
    <property type="component" value="Unassembled WGS sequence"/>
</dbReference>
<dbReference type="VEuPathDB" id="VectorBase:LDEU013307"/>
<comment type="caution">
    <text evidence="2">The sequence shown here is derived from an EMBL/GenBank/DDBJ whole genome shotgun (WGS) entry which is preliminary data.</text>
</comment>
<feature type="domain" description="AB hydrolase-1" evidence="1">
    <location>
        <begin position="25"/>
        <end position="83"/>
    </location>
</feature>
<proteinExistence type="predicted"/>
<evidence type="ECO:0000313" key="2">
    <source>
        <dbReference type="EMBL" id="RWS18733.1"/>
    </source>
</evidence>
<name>A0A443RTR9_9ACAR</name>
<dbReference type="OrthoDB" id="19657at2759"/>